<name>A0A8S5TKI9_9CAUD</name>
<dbReference type="PROSITE" id="PS51257">
    <property type="entry name" value="PROKAR_LIPOPROTEIN"/>
    <property type="match status" value="1"/>
</dbReference>
<reference evidence="1" key="1">
    <citation type="journal article" date="2021" name="Proc. Natl. Acad. Sci. U.S.A.">
        <title>A Catalog of Tens of Thousands of Viruses from Human Metagenomes Reveals Hidden Associations with Chronic Diseases.</title>
        <authorList>
            <person name="Tisza M.J."/>
            <person name="Buck C.B."/>
        </authorList>
    </citation>
    <scope>NUCLEOTIDE SEQUENCE</scope>
    <source>
        <strain evidence="1">Ctz6O13</strain>
    </source>
</reference>
<organism evidence="1">
    <name type="scientific">Podoviridae sp. ctz6O13</name>
    <dbReference type="NCBI Taxonomy" id="2827757"/>
    <lineage>
        <taxon>Viruses</taxon>
        <taxon>Duplodnaviria</taxon>
        <taxon>Heunggongvirae</taxon>
        <taxon>Uroviricota</taxon>
        <taxon>Caudoviricetes</taxon>
    </lineage>
</organism>
<dbReference type="EMBL" id="BK032843">
    <property type="protein sequence ID" value="DAF63814.1"/>
    <property type="molecule type" value="Genomic_DNA"/>
</dbReference>
<sequence>MRWVWAMRMAWPAFLRIDIAVLFYPVILGCKS</sequence>
<accession>A0A8S5TKI9</accession>
<evidence type="ECO:0000313" key="1">
    <source>
        <dbReference type="EMBL" id="DAF63814.1"/>
    </source>
</evidence>
<proteinExistence type="predicted"/>
<protein>
    <submittedName>
        <fullName evidence="1">Uncharacterized protein</fullName>
    </submittedName>
</protein>